<protein>
    <recommendedName>
        <fullName evidence="1">RNase H type-1 domain-containing protein</fullName>
    </recommendedName>
</protein>
<organism evidence="2 3">
    <name type="scientific">Thalictrum thalictroides</name>
    <name type="common">Rue-anemone</name>
    <name type="synonym">Anemone thalictroides</name>
    <dbReference type="NCBI Taxonomy" id="46969"/>
    <lineage>
        <taxon>Eukaryota</taxon>
        <taxon>Viridiplantae</taxon>
        <taxon>Streptophyta</taxon>
        <taxon>Embryophyta</taxon>
        <taxon>Tracheophyta</taxon>
        <taxon>Spermatophyta</taxon>
        <taxon>Magnoliopsida</taxon>
        <taxon>Ranunculales</taxon>
        <taxon>Ranunculaceae</taxon>
        <taxon>Thalictroideae</taxon>
        <taxon>Thalictrum</taxon>
    </lineage>
</organism>
<dbReference type="GO" id="GO:0003676">
    <property type="term" value="F:nucleic acid binding"/>
    <property type="evidence" value="ECO:0007669"/>
    <property type="project" value="InterPro"/>
</dbReference>
<evidence type="ECO:0000313" key="3">
    <source>
        <dbReference type="Proteomes" id="UP000554482"/>
    </source>
</evidence>
<keyword evidence="3" id="KW-1185">Reference proteome</keyword>
<feature type="domain" description="RNase H type-1" evidence="1">
    <location>
        <begin position="60"/>
        <end position="149"/>
    </location>
</feature>
<dbReference type="Pfam" id="PF13456">
    <property type="entry name" value="RVT_3"/>
    <property type="match status" value="1"/>
</dbReference>
<dbReference type="InterPro" id="IPR053151">
    <property type="entry name" value="RNase_H-like"/>
</dbReference>
<gene>
    <name evidence="2" type="ORF">FRX31_026715</name>
</gene>
<evidence type="ECO:0000259" key="1">
    <source>
        <dbReference type="Pfam" id="PF13456"/>
    </source>
</evidence>
<evidence type="ECO:0000313" key="2">
    <source>
        <dbReference type="EMBL" id="KAF5183696.1"/>
    </source>
</evidence>
<sequence length="149" mass="16692">MIFQNRFLHPSQFATQIDNALNRLLDPTMIQPSLNIAAHQPSMWIPPLQNHVKINVNISFLNVDTLIGIGFIIRTSDEIYVKAETKSEYAGNAEEAECRGILEAIKEGIIHQLRNIELETDDKAAANYLAGKPTNVSWTAANILDEVKH</sequence>
<dbReference type="InterPro" id="IPR036397">
    <property type="entry name" value="RNaseH_sf"/>
</dbReference>
<dbReference type="EMBL" id="JABWDY010033062">
    <property type="protein sequence ID" value="KAF5183696.1"/>
    <property type="molecule type" value="Genomic_DNA"/>
</dbReference>
<accession>A0A7J6VF03</accession>
<dbReference type="GO" id="GO:0004523">
    <property type="term" value="F:RNA-DNA hybrid ribonuclease activity"/>
    <property type="evidence" value="ECO:0007669"/>
    <property type="project" value="InterPro"/>
</dbReference>
<comment type="caution">
    <text evidence="2">The sequence shown here is derived from an EMBL/GenBank/DDBJ whole genome shotgun (WGS) entry which is preliminary data.</text>
</comment>
<dbReference type="InterPro" id="IPR002156">
    <property type="entry name" value="RNaseH_domain"/>
</dbReference>
<dbReference type="Gene3D" id="3.30.420.10">
    <property type="entry name" value="Ribonuclease H-like superfamily/Ribonuclease H"/>
    <property type="match status" value="1"/>
</dbReference>
<reference evidence="2 3" key="1">
    <citation type="submission" date="2020-06" db="EMBL/GenBank/DDBJ databases">
        <title>Transcriptomic and genomic resources for Thalictrum thalictroides and T. hernandezii: Facilitating candidate gene discovery in an emerging model plant lineage.</title>
        <authorList>
            <person name="Arias T."/>
            <person name="Riano-Pachon D.M."/>
            <person name="Di Stilio V.S."/>
        </authorList>
    </citation>
    <scope>NUCLEOTIDE SEQUENCE [LARGE SCALE GENOMIC DNA]</scope>
    <source>
        <strain evidence="3">cv. WT478/WT964</strain>
        <tissue evidence="2">Leaves</tissue>
    </source>
</reference>
<dbReference type="OrthoDB" id="1906820at2759"/>
<dbReference type="AlphaFoldDB" id="A0A7J6VF03"/>
<dbReference type="PANTHER" id="PTHR47723:SF19">
    <property type="entry name" value="POLYNUCLEOTIDYL TRANSFERASE, RIBONUCLEASE H-LIKE SUPERFAMILY PROTEIN"/>
    <property type="match status" value="1"/>
</dbReference>
<dbReference type="Proteomes" id="UP000554482">
    <property type="component" value="Unassembled WGS sequence"/>
</dbReference>
<proteinExistence type="predicted"/>
<name>A0A7J6VF03_THATH</name>
<dbReference type="PANTHER" id="PTHR47723">
    <property type="entry name" value="OS05G0353850 PROTEIN"/>
    <property type="match status" value="1"/>
</dbReference>